<keyword evidence="3" id="KW-1185">Reference proteome</keyword>
<dbReference type="PANTHER" id="PTHR15020">
    <property type="entry name" value="FLAVIN REDUCTASE-RELATED"/>
    <property type="match status" value="1"/>
</dbReference>
<dbReference type="Gene3D" id="3.40.50.720">
    <property type="entry name" value="NAD(P)-binding Rossmann-like Domain"/>
    <property type="match status" value="1"/>
</dbReference>
<sequence>MDTTLASGHLLVLGASGRTGQQLVRLALDAGYRVTACARKTESIPGNHPRLCKCALDINDAASILAALDPVPDAVLSTLGIFHKTDSTPLADGTRNILSAMQDRGVRRLVLMSSLGVGDSRGQGNFIVALVSRFILPYVLRDKELQERLVKTSGLDWTILRPPQLLPSDQSRFYEMWEGDPPKKRLRWKISTLDAAQAMLNVLRSPNSCGRQYQISY</sequence>
<dbReference type="SUPFAM" id="SSF51735">
    <property type="entry name" value="NAD(P)-binding Rossmann-fold domains"/>
    <property type="match status" value="1"/>
</dbReference>
<evidence type="ECO:0000313" key="2">
    <source>
        <dbReference type="EMBL" id="GMG86279.1"/>
    </source>
</evidence>
<dbReference type="Pfam" id="PF13460">
    <property type="entry name" value="NAD_binding_10"/>
    <property type="match status" value="1"/>
</dbReference>
<name>A0ABQ6LW05_9GAMM</name>
<proteinExistence type="predicted"/>
<dbReference type="InterPro" id="IPR036291">
    <property type="entry name" value="NAD(P)-bd_dom_sf"/>
</dbReference>
<dbReference type="EMBL" id="BSYJ01000001">
    <property type="protein sequence ID" value="GMG86279.1"/>
    <property type="molecule type" value="Genomic_DNA"/>
</dbReference>
<evidence type="ECO:0000313" key="3">
    <source>
        <dbReference type="Proteomes" id="UP001224392"/>
    </source>
</evidence>
<dbReference type="InterPro" id="IPR016040">
    <property type="entry name" value="NAD(P)-bd_dom"/>
</dbReference>
<protein>
    <recommendedName>
        <fullName evidence="1">NAD(P)-binding domain-containing protein</fullName>
    </recommendedName>
</protein>
<reference evidence="2 3" key="1">
    <citation type="submission" date="2023-04" db="EMBL/GenBank/DDBJ databases">
        <title>Marinobulbifer ophiurae gen. nov., sp. Nov., isolate from tissue of brittle star Ophioplocus japonicus.</title>
        <authorList>
            <person name="Kawano K."/>
            <person name="Sawayama S."/>
            <person name="Nakagawa S."/>
        </authorList>
    </citation>
    <scope>NUCLEOTIDE SEQUENCE [LARGE SCALE GENOMIC DNA]</scope>
    <source>
        <strain evidence="2 3">NKW57</strain>
    </source>
</reference>
<comment type="caution">
    <text evidence="2">The sequence shown here is derived from an EMBL/GenBank/DDBJ whole genome shotgun (WGS) entry which is preliminary data.</text>
</comment>
<dbReference type="PANTHER" id="PTHR15020:SF50">
    <property type="entry name" value="UPF0659 PROTEIN YMR090W"/>
    <property type="match status" value="1"/>
</dbReference>
<dbReference type="Proteomes" id="UP001224392">
    <property type="component" value="Unassembled WGS sequence"/>
</dbReference>
<feature type="domain" description="NAD(P)-binding" evidence="1">
    <location>
        <begin position="14"/>
        <end position="206"/>
    </location>
</feature>
<accession>A0ABQ6LW05</accession>
<dbReference type="RefSeq" id="WP_285762782.1">
    <property type="nucleotide sequence ID" value="NZ_BSYJ01000001.1"/>
</dbReference>
<gene>
    <name evidence="2" type="ORF">MNKW57_06000</name>
</gene>
<organism evidence="2 3">
    <name type="scientific">Biformimicrobium ophioploci</name>
    <dbReference type="NCBI Taxonomy" id="3036711"/>
    <lineage>
        <taxon>Bacteria</taxon>
        <taxon>Pseudomonadati</taxon>
        <taxon>Pseudomonadota</taxon>
        <taxon>Gammaproteobacteria</taxon>
        <taxon>Cellvibrionales</taxon>
        <taxon>Microbulbiferaceae</taxon>
        <taxon>Biformimicrobium</taxon>
    </lineage>
</organism>
<evidence type="ECO:0000259" key="1">
    <source>
        <dbReference type="Pfam" id="PF13460"/>
    </source>
</evidence>